<name>A0A8X6GIR6_TRICU</name>
<dbReference type="OrthoDB" id="10035396at2759"/>
<protein>
    <submittedName>
        <fullName evidence="2">Uncharacterized protein</fullName>
    </submittedName>
</protein>
<dbReference type="EMBL" id="BMAO01025460">
    <property type="protein sequence ID" value="GFR02780.1"/>
    <property type="molecule type" value="Genomic_DNA"/>
</dbReference>
<feature type="region of interest" description="Disordered" evidence="1">
    <location>
        <begin position="32"/>
        <end position="77"/>
    </location>
</feature>
<sequence>MPGVFSLFKILHPSPRCVKCAGDHLTKVCTRTSKTQPSAVSGRGSPRSYLQCPKKPNNMPKKRKKNNNNKQVDGTVLPPTSTCLKCLDSRSKPQPTTNNQKPTLIPRQIALAQAKAHNQAVQPVPISLHRSHPSSQPHLYQTSLTYSNSFRDPEVIDLFNSLQTFIQIAKHHKTRSARLSALFQYIYNDSVNRSRQIPYLIKNNLMEFSSPEIASPRIRRIIND</sequence>
<comment type="caution">
    <text evidence="2">The sequence shown here is derived from an EMBL/GenBank/DDBJ whole genome shotgun (WGS) entry which is preliminary data.</text>
</comment>
<evidence type="ECO:0000313" key="3">
    <source>
        <dbReference type="Proteomes" id="UP000887116"/>
    </source>
</evidence>
<dbReference type="AlphaFoldDB" id="A0A8X6GIR6"/>
<evidence type="ECO:0000256" key="1">
    <source>
        <dbReference type="SAM" id="MobiDB-lite"/>
    </source>
</evidence>
<organism evidence="2 3">
    <name type="scientific">Trichonephila clavata</name>
    <name type="common">Joro spider</name>
    <name type="synonym">Nephila clavata</name>
    <dbReference type="NCBI Taxonomy" id="2740835"/>
    <lineage>
        <taxon>Eukaryota</taxon>
        <taxon>Metazoa</taxon>
        <taxon>Ecdysozoa</taxon>
        <taxon>Arthropoda</taxon>
        <taxon>Chelicerata</taxon>
        <taxon>Arachnida</taxon>
        <taxon>Araneae</taxon>
        <taxon>Araneomorphae</taxon>
        <taxon>Entelegynae</taxon>
        <taxon>Araneoidea</taxon>
        <taxon>Nephilidae</taxon>
        <taxon>Trichonephila</taxon>
    </lineage>
</organism>
<proteinExistence type="predicted"/>
<gene>
    <name evidence="2" type="ORF">TNCT_732921</name>
</gene>
<evidence type="ECO:0000313" key="2">
    <source>
        <dbReference type="EMBL" id="GFR02780.1"/>
    </source>
</evidence>
<accession>A0A8X6GIR6</accession>
<keyword evidence="3" id="KW-1185">Reference proteome</keyword>
<reference evidence="2" key="1">
    <citation type="submission" date="2020-07" db="EMBL/GenBank/DDBJ databases">
        <title>Multicomponent nature underlies the extraordinary mechanical properties of spider dragline silk.</title>
        <authorList>
            <person name="Kono N."/>
            <person name="Nakamura H."/>
            <person name="Mori M."/>
            <person name="Yoshida Y."/>
            <person name="Ohtoshi R."/>
            <person name="Malay A.D."/>
            <person name="Moran D.A.P."/>
            <person name="Tomita M."/>
            <person name="Numata K."/>
            <person name="Arakawa K."/>
        </authorList>
    </citation>
    <scope>NUCLEOTIDE SEQUENCE</scope>
</reference>
<dbReference type="Proteomes" id="UP000887116">
    <property type="component" value="Unassembled WGS sequence"/>
</dbReference>